<accession>H6X3Y7</accession>
<dbReference type="OrthoDB" id="26819at10239"/>
<keyword evidence="2" id="KW-1185">Reference proteome</keyword>
<reference evidence="1 2" key="1">
    <citation type="journal article" date="2012" name="J. Virol.">
        <title>Genome of Klebsiella sp.-Infecting Bacteriophage vB_KleM_RaK2.</title>
        <authorList>
            <person name="Simoliunas E."/>
            <person name="Kaliniene L."/>
            <person name="Truncaite L."/>
            <person name="Klausa V."/>
            <person name="Zajanckauskaite A."/>
            <person name="Meskys R."/>
        </authorList>
    </citation>
    <scope>NUCLEOTIDE SEQUENCE [LARGE SCALE GENOMIC DNA]</scope>
</reference>
<dbReference type="KEGG" id="vg:14012768"/>
<name>H6X3Y7_9CAUD</name>
<proteinExistence type="predicted"/>
<protein>
    <submittedName>
        <fullName evidence="1">Uncharacterized protein</fullName>
    </submittedName>
</protein>
<evidence type="ECO:0000313" key="1">
    <source>
        <dbReference type="EMBL" id="AFA44453.1"/>
    </source>
</evidence>
<dbReference type="EMBL" id="JQ513383">
    <property type="protein sequence ID" value="AFA44453.1"/>
    <property type="molecule type" value="Genomic_DNA"/>
</dbReference>
<gene>
    <name evidence="1" type="ORF">RaK2_00180</name>
</gene>
<organism evidence="1 2">
    <name type="scientific">Klebsiella phage vB_KleM_RaK2</name>
    <dbReference type="NCBI Taxonomy" id="1147094"/>
    <lineage>
        <taxon>Viruses</taxon>
        <taxon>Duplodnaviria</taxon>
        <taxon>Heunggongvirae</taxon>
        <taxon>Uroviricota</taxon>
        <taxon>Caudoviricetes</taxon>
        <taxon>Alcyoneusvirus</taxon>
        <taxon>Alcyoneusvirus RaK2</taxon>
    </lineage>
</organism>
<dbReference type="GeneID" id="14012768"/>
<sequence length="79" mass="9509">MNMNNTQFESFDIESILKPTDNCTVLMNMYWIVKDEKVFRSLRTKVWQCNKFESVVKHVIESYPGCEVRFLEYAYVKKD</sequence>
<dbReference type="RefSeq" id="YP_007007335.1">
    <property type="nucleotide sequence ID" value="NC_019526.1"/>
</dbReference>
<evidence type="ECO:0000313" key="2">
    <source>
        <dbReference type="Proteomes" id="UP000007524"/>
    </source>
</evidence>
<dbReference type="Proteomes" id="UP000007524">
    <property type="component" value="Segment"/>
</dbReference>